<dbReference type="EMBL" id="CP000142">
    <property type="protein sequence ID" value="ABA87815.1"/>
    <property type="molecule type" value="Genomic_DNA"/>
</dbReference>
<reference evidence="1 2" key="2">
    <citation type="journal article" date="2012" name="BMC Genomics">
        <title>The genome of Pelobacter carbinolicus reveals surprising metabolic capabilities and physiological features.</title>
        <authorList>
            <person name="Aklujkar M."/>
            <person name="Haveman S.A."/>
            <person name="Didonato R.Jr."/>
            <person name="Chertkov O."/>
            <person name="Han C.S."/>
            <person name="Land M.L."/>
            <person name="Brown P."/>
            <person name="Lovley D.R."/>
        </authorList>
    </citation>
    <scope>NUCLEOTIDE SEQUENCE [LARGE SCALE GENOMIC DNA]</scope>
    <source>
        <strain evidence="2">DSM 2380 / NBRC 103641 / GraBd1</strain>
    </source>
</reference>
<evidence type="ECO:0000313" key="1">
    <source>
        <dbReference type="EMBL" id="ABA87815.1"/>
    </source>
</evidence>
<protein>
    <submittedName>
        <fullName evidence="1">Uncharacterized protein</fullName>
    </submittedName>
</protein>
<dbReference type="eggNOG" id="ENOG5031CTK">
    <property type="taxonomic scope" value="Bacteria"/>
</dbReference>
<evidence type="ECO:0000313" key="2">
    <source>
        <dbReference type="Proteomes" id="UP000002534"/>
    </source>
</evidence>
<dbReference type="AlphaFoldDB" id="Q3A732"/>
<sequence length="167" mass="18601">MGYNGVVLPLSPPALLTPKDNTMELPVYITEEEVRKVCKALDIRDWTQLDKPVVTEDEAGMILANTDTAGMTIPLEDFRTGLEVELEHGTMYPAANVTNNHPLLTARIVVAHLIETLDYYKRLEVAELEGDLHKALTSGKHQKAADYYRRLVAARQSLIAAEKTTLD</sequence>
<dbReference type="Proteomes" id="UP000002534">
    <property type="component" value="Chromosome"/>
</dbReference>
<dbReference type="Pfam" id="PF18905">
    <property type="entry name" value="DUF5661"/>
    <property type="match status" value="1"/>
</dbReference>
<accession>Q3A732</accession>
<dbReference type="InterPro" id="IPR043720">
    <property type="entry name" value="DUF5661"/>
</dbReference>
<reference evidence="2" key="1">
    <citation type="submission" date="2005-10" db="EMBL/GenBank/DDBJ databases">
        <title>Complete sequence of Pelobacter carbinolicus DSM 2380.</title>
        <authorList>
            <person name="Copeland A."/>
            <person name="Lucas S."/>
            <person name="Lapidus A."/>
            <person name="Barry K."/>
            <person name="Detter J.C."/>
            <person name="Glavina T."/>
            <person name="Hammon N."/>
            <person name="Israni S."/>
            <person name="Pitluck S."/>
            <person name="Chertkov O."/>
            <person name="Schmutz J."/>
            <person name="Larimer F."/>
            <person name="Land M."/>
            <person name="Kyrpides N."/>
            <person name="Ivanova N."/>
            <person name="Richardson P."/>
        </authorList>
    </citation>
    <scope>NUCLEOTIDE SEQUENCE [LARGE SCALE GENOMIC DNA]</scope>
    <source>
        <strain evidence="2">DSM 2380 / NBRC 103641 / GraBd1</strain>
    </source>
</reference>
<name>Q3A732_SYNC1</name>
<gene>
    <name evidence="1" type="ordered locus">Pcar_0555</name>
</gene>
<keyword evidence="2" id="KW-1185">Reference proteome</keyword>
<dbReference type="KEGG" id="pca:Pcar_0555"/>
<dbReference type="STRING" id="338963.Pcar_0555"/>
<proteinExistence type="predicted"/>
<organism evidence="1 2">
    <name type="scientific">Syntrophotalea carbinolica (strain DSM 2380 / NBRC 103641 / GraBd1)</name>
    <name type="common">Pelobacter carbinolicus</name>
    <dbReference type="NCBI Taxonomy" id="338963"/>
    <lineage>
        <taxon>Bacteria</taxon>
        <taxon>Pseudomonadati</taxon>
        <taxon>Thermodesulfobacteriota</taxon>
        <taxon>Desulfuromonadia</taxon>
        <taxon>Desulfuromonadales</taxon>
        <taxon>Syntrophotaleaceae</taxon>
        <taxon>Syntrophotalea</taxon>
    </lineage>
</organism>
<dbReference type="HOGENOM" id="CLU_1592997_0_0_7"/>